<dbReference type="SUPFAM" id="SSF51197">
    <property type="entry name" value="Clavaminate synthase-like"/>
    <property type="match status" value="1"/>
</dbReference>
<protein>
    <submittedName>
        <fullName evidence="1">Cupin superfamily protein</fullName>
    </submittedName>
</protein>
<evidence type="ECO:0000313" key="2">
    <source>
        <dbReference type="Proteomes" id="UP000185221"/>
    </source>
</evidence>
<dbReference type="EMBL" id="FSRC01000001">
    <property type="protein sequence ID" value="SIN66418.1"/>
    <property type="molecule type" value="Genomic_DNA"/>
</dbReference>
<accession>A0A1N6D6G8</accession>
<reference evidence="2" key="1">
    <citation type="submission" date="2016-11" db="EMBL/GenBank/DDBJ databases">
        <authorList>
            <person name="Varghese N."/>
            <person name="Submissions S."/>
        </authorList>
    </citation>
    <scope>NUCLEOTIDE SEQUENCE [LARGE SCALE GENOMIC DNA]</scope>
    <source>
        <strain evidence="2">DSM 15292</strain>
    </source>
</reference>
<sequence>MNSNLWERFLQDTSKLAKPAQAKQLISESEIDSIQELLIEVLRGFLAKQDIHIGLKVYINKELKHEYLEKMIAHPPGKNQNLEQWSKEIFGDQKFGMILIGLEEYSNAFAEKAAEIVRPLLQQAGMPLNGLSFLFFMGNYGFTPFGIHKESTGEDGILFHLGPGLKNFYTWDDPKYNGIAHNSEVFHNIQEMMDSAEEYQLKPGDAMFIPHDVYHVADTPDFSMSFVLDYINPPVDQLENELLQLTAEENFKQHVGYGTPVRLEETNSFLRNRIDIESIGKKLEKAFERKITALKSNGGIRRKSNLIQKQLPISGNFSIQGKRIFPILLDETESERILLFARGHRIHFKKNPGLSVLVEKLNSGEWLTFDTIQELLLTHWDLIDIYGFIQDLLNTEAIQLKN</sequence>
<proteinExistence type="predicted"/>
<dbReference type="Gene3D" id="2.60.120.650">
    <property type="entry name" value="Cupin"/>
    <property type="match status" value="1"/>
</dbReference>
<name>A0A1N6D6G8_9BACT</name>
<dbReference type="Proteomes" id="UP000185221">
    <property type="component" value="Unassembled WGS sequence"/>
</dbReference>
<gene>
    <name evidence="1" type="ORF">SAMN05444394_0340</name>
</gene>
<dbReference type="OrthoDB" id="4518480at2"/>
<dbReference type="AlphaFoldDB" id="A0A1N6D6G8"/>
<dbReference type="RefSeq" id="WP_074223113.1">
    <property type="nucleotide sequence ID" value="NZ_FSRC01000001.1"/>
</dbReference>
<organism evidence="1 2">
    <name type="scientific">Algoriphagus halophilus</name>
    <dbReference type="NCBI Taxonomy" id="226505"/>
    <lineage>
        <taxon>Bacteria</taxon>
        <taxon>Pseudomonadati</taxon>
        <taxon>Bacteroidota</taxon>
        <taxon>Cytophagia</taxon>
        <taxon>Cytophagales</taxon>
        <taxon>Cyclobacteriaceae</taxon>
        <taxon>Algoriphagus</taxon>
    </lineage>
</organism>
<keyword evidence="2" id="KW-1185">Reference proteome</keyword>
<evidence type="ECO:0000313" key="1">
    <source>
        <dbReference type="EMBL" id="SIN66418.1"/>
    </source>
</evidence>
<dbReference type="STRING" id="226505.SAMN05444394_0340"/>